<dbReference type="Pfam" id="PF05724">
    <property type="entry name" value="TPMT"/>
    <property type="match status" value="1"/>
</dbReference>
<evidence type="ECO:0000256" key="5">
    <source>
        <dbReference type="ARBA" id="ARBA00022490"/>
    </source>
</evidence>
<comment type="catalytic activity">
    <reaction evidence="1">
        <text>S-adenosyl-L-methionine + a thiopurine = S-adenosyl-L-homocysteine + a thiopurine S-methylether.</text>
        <dbReference type="EC" id="2.1.1.67"/>
    </reaction>
</comment>
<organism evidence="9">
    <name type="scientific">hydrothermal vent metagenome</name>
    <dbReference type="NCBI Taxonomy" id="652676"/>
    <lineage>
        <taxon>unclassified sequences</taxon>
        <taxon>metagenomes</taxon>
        <taxon>ecological metagenomes</taxon>
    </lineage>
</organism>
<dbReference type="AlphaFoldDB" id="A0A3B0X101"/>
<sequence>MEIDFWQQRWQNDQTGFHLPEVNECLLRYWPEITQQAAASSSVFVPLCGKSLDLIWLASQSASVLGVECSEKAVKAFFAEQQLEMKVGTVNDFNACSAANITLYQGDFFALDKDMLSSSSLVYDRASLVALPEAMRQQYVEKLADTLPEAASILLITLEYNQQLMSGPPFSVTDNEVLQLYKPFFNIERLAERDIIDNEQGFKGKGLDYLFERVYKISR</sequence>
<dbReference type="InterPro" id="IPR022474">
    <property type="entry name" value="Thiopur_S-MeTfrase_Se/Te_detox"/>
</dbReference>
<dbReference type="EMBL" id="UOFG01000025">
    <property type="protein sequence ID" value="VAW58193.1"/>
    <property type="molecule type" value="Genomic_DNA"/>
</dbReference>
<dbReference type="Gene3D" id="3.40.50.150">
    <property type="entry name" value="Vaccinia Virus protein VP39"/>
    <property type="match status" value="1"/>
</dbReference>
<dbReference type="NCBIfam" id="NF009732">
    <property type="entry name" value="PRK13255.1"/>
    <property type="match status" value="1"/>
</dbReference>
<dbReference type="EC" id="2.1.1.67" evidence="4"/>
<evidence type="ECO:0000256" key="8">
    <source>
        <dbReference type="ARBA" id="ARBA00022691"/>
    </source>
</evidence>
<name>A0A3B0X101_9ZZZZ</name>
<evidence type="ECO:0000256" key="2">
    <source>
        <dbReference type="ARBA" id="ARBA00004496"/>
    </source>
</evidence>
<comment type="similarity">
    <text evidence="3">Belongs to the class I-like SAM-binding methyltransferase superfamily. TPMT family.</text>
</comment>
<dbReference type="GO" id="GO:0005737">
    <property type="term" value="C:cytoplasm"/>
    <property type="evidence" value="ECO:0007669"/>
    <property type="project" value="UniProtKB-SubCell"/>
</dbReference>
<evidence type="ECO:0000256" key="3">
    <source>
        <dbReference type="ARBA" id="ARBA00008145"/>
    </source>
</evidence>
<accession>A0A3B0X101</accession>
<keyword evidence="7 9" id="KW-0808">Transferase</keyword>
<proteinExistence type="inferred from homology"/>
<dbReference type="NCBIfam" id="TIGR03840">
    <property type="entry name" value="TMPT_Se_Te"/>
    <property type="match status" value="1"/>
</dbReference>
<dbReference type="InterPro" id="IPR025835">
    <property type="entry name" value="Thiopurine_S-MeTrfase"/>
</dbReference>
<evidence type="ECO:0000256" key="4">
    <source>
        <dbReference type="ARBA" id="ARBA00011905"/>
    </source>
</evidence>
<keyword evidence="6 9" id="KW-0489">Methyltransferase</keyword>
<dbReference type="GO" id="GO:0008119">
    <property type="term" value="F:thiopurine S-methyltransferase activity"/>
    <property type="evidence" value="ECO:0007669"/>
    <property type="project" value="UniProtKB-EC"/>
</dbReference>
<dbReference type="FunFam" id="3.40.50.150:FF:000101">
    <property type="entry name" value="Thiopurine S-methyltransferase"/>
    <property type="match status" value="1"/>
</dbReference>
<dbReference type="HAMAP" id="MF_00812">
    <property type="entry name" value="Thiopur_methtran"/>
    <property type="match status" value="1"/>
</dbReference>
<dbReference type="InterPro" id="IPR008854">
    <property type="entry name" value="TPMT"/>
</dbReference>
<dbReference type="PANTHER" id="PTHR10259:SF11">
    <property type="entry name" value="THIOPURINE S-METHYLTRANSFERASE"/>
    <property type="match status" value="1"/>
</dbReference>
<dbReference type="SUPFAM" id="SSF53335">
    <property type="entry name" value="S-adenosyl-L-methionine-dependent methyltransferases"/>
    <property type="match status" value="1"/>
</dbReference>
<keyword evidence="5" id="KW-0963">Cytoplasm</keyword>
<evidence type="ECO:0000256" key="1">
    <source>
        <dbReference type="ARBA" id="ARBA00000903"/>
    </source>
</evidence>
<dbReference type="PIRSF" id="PIRSF023956">
    <property type="entry name" value="Thiopurine_S-methyltransferase"/>
    <property type="match status" value="1"/>
</dbReference>
<dbReference type="GO" id="GO:0032259">
    <property type="term" value="P:methylation"/>
    <property type="evidence" value="ECO:0007669"/>
    <property type="project" value="UniProtKB-KW"/>
</dbReference>
<comment type="subcellular location">
    <subcellularLocation>
        <location evidence="2">Cytoplasm</location>
    </subcellularLocation>
</comment>
<gene>
    <name evidence="9" type="ORF">MNBD_GAMMA11-1047</name>
</gene>
<dbReference type="InterPro" id="IPR029063">
    <property type="entry name" value="SAM-dependent_MTases_sf"/>
</dbReference>
<dbReference type="GO" id="GO:0010038">
    <property type="term" value="P:response to metal ion"/>
    <property type="evidence" value="ECO:0007669"/>
    <property type="project" value="InterPro"/>
</dbReference>
<keyword evidence="8" id="KW-0949">S-adenosyl-L-methionine</keyword>
<dbReference type="PROSITE" id="PS51585">
    <property type="entry name" value="SAM_MT_TPMT"/>
    <property type="match status" value="1"/>
</dbReference>
<evidence type="ECO:0000256" key="7">
    <source>
        <dbReference type="ARBA" id="ARBA00022679"/>
    </source>
</evidence>
<reference evidence="9" key="1">
    <citation type="submission" date="2018-06" db="EMBL/GenBank/DDBJ databases">
        <authorList>
            <person name="Zhirakovskaya E."/>
        </authorList>
    </citation>
    <scope>NUCLEOTIDE SEQUENCE</scope>
</reference>
<dbReference type="PANTHER" id="PTHR10259">
    <property type="entry name" value="THIOPURINE S-METHYLTRANSFERASE"/>
    <property type="match status" value="1"/>
</dbReference>
<evidence type="ECO:0000256" key="6">
    <source>
        <dbReference type="ARBA" id="ARBA00022603"/>
    </source>
</evidence>
<evidence type="ECO:0000313" key="9">
    <source>
        <dbReference type="EMBL" id="VAW58193.1"/>
    </source>
</evidence>
<protein>
    <recommendedName>
        <fullName evidence="4">thiopurine S-methyltransferase</fullName>
        <ecNumber evidence="4">2.1.1.67</ecNumber>
    </recommendedName>
</protein>